<dbReference type="EMBL" id="JANEYG010000098">
    <property type="protein sequence ID" value="KAJ8913249.1"/>
    <property type="molecule type" value="Genomic_DNA"/>
</dbReference>
<dbReference type="Proteomes" id="UP001159042">
    <property type="component" value="Unassembled WGS sequence"/>
</dbReference>
<accession>A0AAV8VGH4</accession>
<evidence type="ECO:0000313" key="2">
    <source>
        <dbReference type="Proteomes" id="UP001159042"/>
    </source>
</evidence>
<comment type="caution">
    <text evidence="1">The sequence shown here is derived from an EMBL/GenBank/DDBJ whole genome shotgun (WGS) entry which is preliminary data.</text>
</comment>
<name>A0AAV8VGH4_9CUCU</name>
<dbReference type="PANTHER" id="PTHR47027:SF29">
    <property type="entry name" value="C2H2-TYPE DOMAIN-CONTAINING PROTEIN"/>
    <property type="match status" value="1"/>
</dbReference>
<evidence type="ECO:0008006" key="3">
    <source>
        <dbReference type="Google" id="ProtNLM"/>
    </source>
</evidence>
<proteinExistence type="predicted"/>
<protein>
    <recommendedName>
        <fullName evidence="3">Reverse transcriptase domain-containing protein</fullName>
    </recommendedName>
</protein>
<organism evidence="1 2">
    <name type="scientific">Exocentrus adspersus</name>
    <dbReference type="NCBI Taxonomy" id="1586481"/>
    <lineage>
        <taxon>Eukaryota</taxon>
        <taxon>Metazoa</taxon>
        <taxon>Ecdysozoa</taxon>
        <taxon>Arthropoda</taxon>
        <taxon>Hexapoda</taxon>
        <taxon>Insecta</taxon>
        <taxon>Pterygota</taxon>
        <taxon>Neoptera</taxon>
        <taxon>Endopterygota</taxon>
        <taxon>Coleoptera</taxon>
        <taxon>Polyphaga</taxon>
        <taxon>Cucujiformia</taxon>
        <taxon>Chrysomeloidea</taxon>
        <taxon>Cerambycidae</taxon>
        <taxon>Lamiinae</taxon>
        <taxon>Acanthocinini</taxon>
        <taxon>Exocentrus</taxon>
    </lineage>
</organism>
<gene>
    <name evidence="1" type="ORF">NQ315_012867</name>
</gene>
<sequence>MLSSMIRLTLQKTENRVKLNNRMSEEFEVRNSVRQEEQKSIDSKMILARNKKELKEVLKRLEEQSVERGLRINEKKTKYMEWTEEEIRREGKKYEFEKVEQFAYLGSIFSRKPNIGEEIEARIMAGNRCVAGLQRILRTGSTNSISSNLTTS</sequence>
<dbReference type="PANTHER" id="PTHR47027">
    <property type="entry name" value="REVERSE TRANSCRIPTASE DOMAIN-CONTAINING PROTEIN"/>
    <property type="match status" value="1"/>
</dbReference>
<keyword evidence="2" id="KW-1185">Reference proteome</keyword>
<dbReference type="AlphaFoldDB" id="A0AAV8VGH4"/>
<evidence type="ECO:0000313" key="1">
    <source>
        <dbReference type="EMBL" id="KAJ8913249.1"/>
    </source>
</evidence>
<reference evidence="1 2" key="1">
    <citation type="journal article" date="2023" name="Insect Mol. Biol.">
        <title>Genome sequencing provides insights into the evolution of gene families encoding plant cell wall-degrading enzymes in longhorned beetles.</title>
        <authorList>
            <person name="Shin N.R."/>
            <person name="Okamura Y."/>
            <person name="Kirsch R."/>
            <person name="Pauchet Y."/>
        </authorList>
    </citation>
    <scope>NUCLEOTIDE SEQUENCE [LARGE SCALE GENOMIC DNA]</scope>
    <source>
        <strain evidence="1">EAD_L_NR</strain>
    </source>
</reference>